<sequence>MLEVCHEQIIDEINNSSFLAIMADETTDVAAKSQMAVILRYVRDGEPVERFWNYLVPERGDPDTLSNTILSVLDPLVQNSPNKLISQSYDGASVMSGQHAGVQALIKKQYPCAHYVHCYAHPLNLVISKAASTNRQQRNIDPTRVKDAIDNFESNIIQVQNNIDNIISEASNIISYEPPENKRHRPWISALEV</sequence>
<dbReference type="PANTHER" id="PTHR45749:SF28">
    <property type="entry name" value="ZINC FINGER MYM-TYPE PROTEIN 1-LIKE-RELATED"/>
    <property type="match status" value="1"/>
</dbReference>
<dbReference type="AlphaFoldDB" id="U4U5Q3"/>
<proteinExistence type="predicted"/>
<accession>U4U5Q3</accession>
<evidence type="ECO:0000313" key="3">
    <source>
        <dbReference type="Proteomes" id="UP000030742"/>
    </source>
</evidence>
<organism evidence="2 3">
    <name type="scientific">Dendroctonus ponderosae</name>
    <name type="common">Mountain pine beetle</name>
    <dbReference type="NCBI Taxonomy" id="77166"/>
    <lineage>
        <taxon>Eukaryota</taxon>
        <taxon>Metazoa</taxon>
        <taxon>Ecdysozoa</taxon>
        <taxon>Arthropoda</taxon>
        <taxon>Hexapoda</taxon>
        <taxon>Insecta</taxon>
        <taxon>Pterygota</taxon>
        <taxon>Neoptera</taxon>
        <taxon>Endopterygota</taxon>
        <taxon>Coleoptera</taxon>
        <taxon>Polyphaga</taxon>
        <taxon>Cucujiformia</taxon>
        <taxon>Curculionidae</taxon>
        <taxon>Scolytinae</taxon>
        <taxon>Dendroctonus</taxon>
    </lineage>
</organism>
<dbReference type="EMBL" id="KB631984">
    <property type="protein sequence ID" value="ERL87673.1"/>
    <property type="molecule type" value="Genomic_DNA"/>
</dbReference>
<evidence type="ECO:0000259" key="1">
    <source>
        <dbReference type="Pfam" id="PF14291"/>
    </source>
</evidence>
<dbReference type="Pfam" id="PF14291">
    <property type="entry name" value="DUF4371"/>
    <property type="match status" value="1"/>
</dbReference>
<feature type="domain" description="DUF4371" evidence="1">
    <location>
        <begin position="7"/>
        <end position="101"/>
    </location>
</feature>
<gene>
    <name evidence="2" type="ORF">D910_05063</name>
</gene>
<dbReference type="OrthoDB" id="6617004at2759"/>
<dbReference type="PANTHER" id="PTHR45749">
    <property type="match status" value="1"/>
</dbReference>
<dbReference type="InterPro" id="IPR025398">
    <property type="entry name" value="DUF4371"/>
</dbReference>
<evidence type="ECO:0000313" key="2">
    <source>
        <dbReference type="EMBL" id="ERL87673.1"/>
    </source>
</evidence>
<name>U4U5Q3_DENPD</name>
<dbReference type="Proteomes" id="UP000030742">
    <property type="component" value="Unassembled WGS sequence"/>
</dbReference>
<reference evidence="2 3" key="1">
    <citation type="journal article" date="2013" name="Genome Biol.">
        <title>Draft genome of the mountain pine beetle, Dendroctonus ponderosae Hopkins, a major forest pest.</title>
        <authorList>
            <person name="Keeling C.I."/>
            <person name="Yuen M.M."/>
            <person name="Liao N.Y."/>
            <person name="Docking T.R."/>
            <person name="Chan S.K."/>
            <person name="Taylor G.A."/>
            <person name="Palmquist D.L."/>
            <person name="Jackman S.D."/>
            <person name="Nguyen A."/>
            <person name="Li M."/>
            <person name="Henderson H."/>
            <person name="Janes J.K."/>
            <person name="Zhao Y."/>
            <person name="Pandoh P."/>
            <person name="Moore R."/>
            <person name="Sperling F.A."/>
            <person name="Huber D.P."/>
            <person name="Birol I."/>
            <person name="Jones S.J."/>
            <person name="Bohlmann J."/>
        </authorList>
    </citation>
    <scope>NUCLEOTIDE SEQUENCE</scope>
</reference>
<protein>
    <recommendedName>
        <fullName evidence="1">DUF4371 domain-containing protein</fullName>
    </recommendedName>
</protein>